<dbReference type="Proteomes" id="UP001367676">
    <property type="component" value="Unassembled WGS sequence"/>
</dbReference>
<feature type="compositionally biased region" description="Acidic residues" evidence="1">
    <location>
        <begin position="543"/>
        <end position="554"/>
    </location>
</feature>
<dbReference type="EMBL" id="JBBCAQ010000006">
    <property type="protein sequence ID" value="KAK7603564.1"/>
    <property type="molecule type" value="Genomic_DNA"/>
</dbReference>
<proteinExistence type="predicted"/>
<feature type="compositionally biased region" description="Basic and acidic residues" evidence="1">
    <location>
        <begin position="485"/>
        <end position="497"/>
    </location>
</feature>
<comment type="caution">
    <text evidence="2">The sequence shown here is derived from an EMBL/GenBank/DDBJ whole genome shotgun (WGS) entry which is preliminary data.</text>
</comment>
<protein>
    <submittedName>
        <fullName evidence="2">Uncharacterized protein</fullName>
    </submittedName>
</protein>
<keyword evidence="3" id="KW-1185">Reference proteome</keyword>
<feature type="compositionally biased region" description="Basic and acidic residues" evidence="1">
    <location>
        <begin position="523"/>
        <end position="537"/>
    </location>
</feature>
<evidence type="ECO:0000313" key="3">
    <source>
        <dbReference type="Proteomes" id="UP001367676"/>
    </source>
</evidence>
<feature type="region of interest" description="Disordered" evidence="1">
    <location>
        <begin position="187"/>
        <end position="228"/>
    </location>
</feature>
<gene>
    <name evidence="2" type="ORF">V9T40_003563</name>
</gene>
<feature type="compositionally biased region" description="Basic and acidic residues" evidence="1">
    <location>
        <begin position="425"/>
        <end position="437"/>
    </location>
</feature>
<evidence type="ECO:0000256" key="1">
    <source>
        <dbReference type="SAM" id="MobiDB-lite"/>
    </source>
</evidence>
<evidence type="ECO:0000313" key="2">
    <source>
        <dbReference type="EMBL" id="KAK7603564.1"/>
    </source>
</evidence>
<feature type="compositionally biased region" description="Low complexity" evidence="1">
    <location>
        <begin position="455"/>
        <end position="482"/>
    </location>
</feature>
<organism evidence="2 3">
    <name type="scientific">Parthenolecanium corni</name>
    <dbReference type="NCBI Taxonomy" id="536013"/>
    <lineage>
        <taxon>Eukaryota</taxon>
        <taxon>Metazoa</taxon>
        <taxon>Ecdysozoa</taxon>
        <taxon>Arthropoda</taxon>
        <taxon>Hexapoda</taxon>
        <taxon>Insecta</taxon>
        <taxon>Pterygota</taxon>
        <taxon>Neoptera</taxon>
        <taxon>Paraneoptera</taxon>
        <taxon>Hemiptera</taxon>
        <taxon>Sternorrhyncha</taxon>
        <taxon>Coccoidea</taxon>
        <taxon>Coccidae</taxon>
        <taxon>Parthenolecanium</taxon>
    </lineage>
</organism>
<reference evidence="2 3" key="1">
    <citation type="submission" date="2024-03" db="EMBL/GenBank/DDBJ databases">
        <title>Adaptation during the transition from Ophiocordyceps entomopathogen to insect associate is accompanied by gene loss and intensified selection.</title>
        <authorList>
            <person name="Ward C.M."/>
            <person name="Onetto C.A."/>
            <person name="Borneman A.R."/>
        </authorList>
    </citation>
    <scope>NUCLEOTIDE SEQUENCE [LARGE SCALE GENOMIC DNA]</scope>
    <source>
        <strain evidence="2">AWRI1</strain>
        <tissue evidence="2">Single Adult Female</tissue>
    </source>
</reference>
<sequence length="587" mass="66509">MDDDVADLVIDELRNFFISITTPFLDGLSEEDKYNARSWSQRVMQIGNYPLMKNYLILLSFMIFSGRMVSPFDADCRKSKLPKIPSCLQEDRLFEYVQGEIERKNQKDVLEATESALSRDELAFLAQLPAPKGGIRLYLATSNTPYSKWSKAHTFPAPTKYDISAKDFTREGLDLVRLKFDESETKPLEEERHFTTTTAQPKQIPKMHDVSEARSYNSADQSDDYIRIPKRHNDSSAYEYDSLPNSPTTKEPRVQIIGLKKPEVYKCTIDVPPDHKAIIEEIADIAIDDLPDSPPKMITDEDFQKEQKVLQKAARWFGDPMYVRYMETIKKLLRRKISVDAISEYGVVDEDELFHLSNTPALSEIDECKARELIRRAEEGRVDPAMKNKFAAGGNRSCKRLMNIIDEILNSDYDPDAPPADPTTDSEKQPHGAEPKPWKCNLETSRSSSHKSHEASQSGPRQSSLDSSRLSSNGQHGQNSSNCQRGKDASDGKDVDVNCKPSNKCCPSGFNLDPIRSRQSSHPSDREAHSKANKDFEFSNDSQLEDFNLEDERPDDLFANLPPDSSTEDISPDQSRKNDKSSKKNSK</sequence>
<feature type="region of interest" description="Disordered" evidence="1">
    <location>
        <begin position="410"/>
        <end position="587"/>
    </location>
</feature>
<dbReference type="AlphaFoldDB" id="A0AAN9TQW0"/>
<feature type="compositionally biased region" description="Basic and acidic residues" evidence="1">
    <location>
        <begin position="574"/>
        <end position="587"/>
    </location>
</feature>
<name>A0AAN9TQW0_9HEMI</name>
<accession>A0AAN9TQW0</accession>